<evidence type="ECO:0000313" key="2">
    <source>
        <dbReference type="EMBL" id="PTN00646.1"/>
    </source>
</evidence>
<dbReference type="EMBL" id="QAAA01000027">
    <property type="protein sequence ID" value="PTN00646.1"/>
    <property type="molecule type" value="Genomic_DNA"/>
</dbReference>
<evidence type="ECO:0000313" key="3">
    <source>
        <dbReference type="Proteomes" id="UP000243859"/>
    </source>
</evidence>
<accession>A0A2T5BNR7</accession>
<organism evidence="2 3">
    <name type="scientific">Rhodovulum imhoffii</name>
    <dbReference type="NCBI Taxonomy" id="365340"/>
    <lineage>
        <taxon>Bacteria</taxon>
        <taxon>Pseudomonadati</taxon>
        <taxon>Pseudomonadota</taxon>
        <taxon>Alphaproteobacteria</taxon>
        <taxon>Rhodobacterales</taxon>
        <taxon>Paracoccaceae</taxon>
        <taxon>Rhodovulum</taxon>
    </lineage>
</organism>
<proteinExistence type="predicted"/>
<dbReference type="AlphaFoldDB" id="A0A2T5BNR7"/>
<keyword evidence="1" id="KW-1133">Transmembrane helix</keyword>
<dbReference type="RefSeq" id="WP_107893565.1">
    <property type="nucleotide sequence ID" value="NZ_NHSI01000021.1"/>
</dbReference>
<name>A0A2T5BNR7_9RHOB</name>
<keyword evidence="1" id="KW-0472">Membrane</keyword>
<evidence type="ECO:0000256" key="1">
    <source>
        <dbReference type="SAM" id="Phobius"/>
    </source>
</evidence>
<feature type="transmembrane region" description="Helical" evidence="1">
    <location>
        <begin position="38"/>
        <end position="56"/>
    </location>
</feature>
<gene>
    <name evidence="2" type="ORF">C8N32_12718</name>
</gene>
<keyword evidence="1" id="KW-0812">Transmembrane</keyword>
<reference evidence="2 3" key="1">
    <citation type="submission" date="2018-04" db="EMBL/GenBank/DDBJ databases">
        <title>Genomic Encyclopedia of Archaeal and Bacterial Type Strains, Phase II (KMG-II): from individual species to whole genera.</title>
        <authorList>
            <person name="Goeker M."/>
        </authorList>
    </citation>
    <scope>NUCLEOTIDE SEQUENCE [LARGE SCALE GENOMIC DNA]</scope>
    <source>
        <strain evidence="2 3">DSM 18064</strain>
    </source>
</reference>
<comment type="caution">
    <text evidence="2">The sequence shown here is derived from an EMBL/GenBank/DDBJ whole genome shotgun (WGS) entry which is preliminary data.</text>
</comment>
<keyword evidence="3" id="KW-1185">Reference proteome</keyword>
<dbReference type="Proteomes" id="UP000243859">
    <property type="component" value="Unassembled WGS sequence"/>
</dbReference>
<sequence length="62" mass="6750">MPVTRFIFTLIAVLFAAAITLWLGALVAASVQMPGLTLMVMVPIALTAFLGLRVALRHNRRD</sequence>
<protein>
    <submittedName>
        <fullName evidence="2">Uncharacterized protein</fullName>
    </submittedName>
</protein>